<dbReference type="EMBL" id="JACHXO010000011">
    <property type="protein sequence ID" value="MBB3197287.1"/>
    <property type="molecule type" value="Genomic_DNA"/>
</dbReference>
<proteinExistence type="predicted"/>
<accession>A0ABR6GYU5</accession>
<evidence type="ECO:0000313" key="1">
    <source>
        <dbReference type="EMBL" id="MBB3197287.1"/>
    </source>
</evidence>
<keyword evidence="2" id="KW-1185">Reference proteome</keyword>
<gene>
    <name evidence="1" type="ORF">FHS28_004714</name>
</gene>
<reference evidence="1 2" key="1">
    <citation type="submission" date="2020-08" db="EMBL/GenBank/DDBJ databases">
        <title>Genomic Encyclopedia of Type Strains, Phase III (KMG-III): the genomes of soil and plant-associated and newly described type strains.</title>
        <authorList>
            <person name="Whitman W."/>
        </authorList>
    </citation>
    <scope>NUCLEOTIDE SEQUENCE [LARGE SCALE GENOMIC DNA]</scope>
    <source>
        <strain evidence="1 2">CECT 7247</strain>
    </source>
</reference>
<dbReference type="Proteomes" id="UP000574369">
    <property type="component" value="Unassembled WGS sequence"/>
</dbReference>
<evidence type="ECO:0000313" key="2">
    <source>
        <dbReference type="Proteomes" id="UP000574369"/>
    </source>
</evidence>
<dbReference type="RefSeq" id="WP_088454392.1">
    <property type="nucleotide sequence ID" value="NZ_JACHXO010000011.1"/>
</dbReference>
<sequence length="128" mass="13798">MYKWLVARGTVTIVQESNLLSVDIDPEGSASCVLTSQDAQEIAHIITERARSIWEASDRSPEPKASVDGDSRAFRLTVASGVVTLIAHDSKPFLALSYDGQGAALLTVTQAVALVQLIQHLLRELPEA</sequence>
<evidence type="ECO:0008006" key="3">
    <source>
        <dbReference type="Google" id="ProtNLM"/>
    </source>
</evidence>
<comment type="caution">
    <text evidence="1">The sequence shown here is derived from an EMBL/GenBank/DDBJ whole genome shotgun (WGS) entry which is preliminary data.</text>
</comment>
<protein>
    <recommendedName>
        <fullName evidence="3">Roadblock/LAMTOR2 domain-containing protein</fullName>
    </recommendedName>
</protein>
<name>A0ABR6GYU5_9BURK</name>
<organism evidence="1 2">
    <name type="scientific">Roseateles terrae</name>
    <dbReference type="NCBI Taxonomy" id="431060"/>
    <lineage>
        <taxon>Bacteria</taxon>
        <taxon>Pseudomonadati</taxon>
        <taxon>Pseudomonadota</taxon>
        <taxon>Betaproteobacteria</taxon>
        <taxon>Burkholderiales</taxon>
        <taxon>Sphaerotilaceae</taxon>
        <taxon>Roseateles</taxon>
    </lineage>
</organism>